<keyword evidence="11" id="KW-1185">Reference proteome</keyword>
<evidence type="ECO:0000256" key="2">
    <source>
        <dbReference type="ARBA" id="ARBA00006780"/>
    </source>
</evidence>
<dbReference type="GO" id="GO:0005743">
    <property type="term" value="C:mitochondrial inner membrane"/>
    <property type="evidence" value="ECO:0007669"/>
    <property type="project" value="UniProtKB-SubCell"/>
</dbReference>
<name>A0AAJ8LYI3_9TREE</name>
<proteinExistence type="inferred from homology"/>
<keyword evidence="5" id="KW-1133">Transmembrane helix</keyword>
<evidence type="ECO:0000256" key="9">
    <source>
        <dbReference type="ARBA" id="ARBA00025413"/>
    </source>
</evidence>
<dbReference type="Proteomes" id="UP000094043">
    <property type="component" value="Chromosome 1"/>
</dbReference>
<keyword evidence="7" id="KW-0472">Membrane</keyword>
<accession>A0AAJ8LYI3</accession>
<evidence type="ECO:0000256" key="8">
    <source>
        <dbReference type="ARBA" id="ARBA00023186"/>
    </source>
</evidence>
<evidence type="ECO:0000313" key="10">
    <source>
        <dbReference type="EMBL" id="WVN85081.1"/>
    </source>
</evidence>
<dbReference type="KEGG" id="cdep:91084439"/>
<dbReference type="EMBL" id="CP143784">
    <property type="protein sequence ID" value="WVN85081.1"/>
    <property type="molecule type" value="Genomic_DNA"/>
</dbReference>
<evidence type="ECO:0000256" key="4">
    <source>
        <dbReference type="ARBA" id="ARBA00022792"/>
    </source>
</evidence>
<reference evidence="10" key="3">
    <citation type="submission" date="2024-01" db="EMBL/GenBank/DDBJ databases">
        <authorList>
            <person name="Coelho M.A."/>
            <person name="David-Palma M."/>
            <person name="Shea T."/>
            <person name="Sun S."/>
            <person name="Cuomo C.A."/>
            <person name="Heitman J."/>
        </authorList>
    </citation>
    <scope>NUCLEOTIDE SEQUENCE</scope>
    <source>
        <strain evidence="10">CBS 7841</strain>
    </source>
</reference>
<dbReference type="AlphaFoldDB" id="A0AAJ8LYI3"/>
<evidence type="ECO:0000313" key="11">
    <source>
        <dbReference type="Proteomes" id="UP000094043"/>
    </source>
</evidence>
<dbReference type="Pfam" id="PF07960">
    <property type="entry name" value="CBP4"/>
    <property type="match status" value="1"/>
</dbReference>
<reference evidence="10" key="1">
    <citation type="submission" date="2016-06" db="EMBL/GenBank/DDBJ databases">
        <authorList>
            <person name="Cuomo C."/>
            <person name="Litvintseva A."/>
            <person name="Heitman J."/>
            <person name="Chen Y."/>
            <person name="Sun S."/>
            <person name="Springer D."/>
            <person name="Dromer F."/>
            <person name="Young S."/>
            <person name="Zeng Q."/>
            <person name="Chapman S."/>
            <person name="Gujja S."/>
            <person name="Saif S."/>
            <person name="Birren B."/>
        </authorList>
    </citation>
    <scope>NUCLEOTIDE SEQUENCE</scope>
    <source>
        <strain evidence="10">CBS 7841</strain>
    </source>
</reference>
<evidence type="ECO:0000256" key="6">
    <source>
        <dbReference type="ARBA" id="ARBA00023128"/>
    </source>
</evidence>
<sequence length="107" mass="12441">MATLRWAKFTLYSSIIIATGVFLKSKTVPDEKELYSQLSPELKNKMDQIMRQREGKITTKEKLQEAGNKDEVVWGDQLVAKQKPWWAGKRPSHISSCWILLMFKIEI</sequence>
<comment type="similarity">
    <text evidence="2">Belongs to the CBP4 family.</text>
</comment>
<comment type="function">
    <text evidence="9">Essential for the assembly of ubiquinol-cytochrome c reductase. It has a direct effect on the correct occurrence of the Rieske protein, core 4, core 5 and apocytochrome b.</text>
</comment>
<evidence type="ECO:0000256" key="7">
    <source>
        <dbReference type="ARBA" id="ARBA00023136"/>
    </source>
</evidence>
<evidence type="ECO:0000256" key="1">
    <source>
        <dbReference type="ARBA" id="ARBA00004434"/>
    </source>
</evidence>
<protein>
    <submittedName>
        <fullName evidence="10">Uncharacterized protein</fullName>
    </submittedName>
</protein>
<keyword evidence="8" id="KW-0143">Chaperone</keyword>
<dbReference type="InterPro" id="IPR012420">
    <property type="entry name" value="Cbp4"/>
</dbReference>
<reference evidence="10" key="2">
    <citation type="journal article" date="2022" name="Elife">
        <title>Obligate sexual reproduction of a homothallic fungus closely related to the Cryptococcus pathogenic species complex.</title>
        <authorList>
            <person name="Passer A.R."/>
            <person name="Clancey S.A."/>
            <person name="Shea T."/>
            <person name="David-Palma M."/>
            <person name="Averette A.F."/>
            <person name="Boekhout T."/>
            <person name="Porcel B.M."/>
            <person name="Nowrousian M."/>
            <person name="Cuomo C.A."/>
            <person name="Sun S."/>
            <person name="Heitman J."/>
            <person name="Coelho M.A."/>
        </authorList>
    </citation>
    <scope>NUCLEOTIDE SEQUENCE</scope>
    <source>
        <strain evidence="10">CBS 7841</strain>
    </source>
</reference>
<organism evidence="10 11">
    <name type="scientific">Cryptococcus depauperatus CBS 7841</name>
    <dbReference type="NCBI Taxonomy" id="1295531"/>
    <lineage>
        <taxon>Eukaryota</taxon>
        <taxon>Fungi</taxon>
        <taxon>Dikarya</taxon>
        <taxon>Basidiomycota</taxon>
        <taxon>Agaricomycotina</taxon>
        <taxon>Tremellomycetes</taxon>
        <taxon>Tremellales</taxon>
        <taxon>Cryptococcaceae</taxon>
        <taxon>Cryptococcus</taxon>
    </lineage>
</organism>
<dbReference type="RefSeq" id="XP_066065782.1">
    <property type="nucleotide sequence ID" value="XM_066209685.1"/>
</dbReference>
<evidence type="ECO:0000256" key="5">
    <source>
        <dbReference type="ARBA" id="ARBA00022989"/>
    </source>
</evidence>
<dbReference type="GeneID" id="91084439"/>
<comment type="subcellular location">
    <subcellularLocation>
        <location evidence="1">Mitochondrion inner membrane</location>
        <topology evidence="1">Single-pass membrane protein</topology>
    </subcellularLocation>
</comment>
<keyword evidence="6" id="KW-0496">Mitochondrion</keyword>
<keyword evidence="4" id="KW-0999">Mitochondrion inner membrane</keyword>
<keyword evidence="3" id="KW-0812">Transmembrane</keyword>
<gene>
    <name evidence="10" type="ORF">L203_100223</name>
</gene>
<evidence type="ECO:0000256" key="3">
    <source>
        <dbReference type="ARBA" id="ARBA00022692"/>
    </source>
</evidence>